<keyword evidence="3" id="KW-1185">Reference proteome</keyword>
<dbReference type="Pfam" id="PF05368">
    <property type="entry name" value="NmrA"/>
    <property type="match status" value="1"/>
</dbReference>
<dbReference type="Gene3D" id="3.90.25.10">
    <property type="entry name" value="UDP-galactose 4-epimerase, domain 1"/>
    <property type="match status" value="1"/>
</dbReference>
<accession>A0A5A8CVN1</accession>
<dbReference type="EMBL" id="VLTN01000002">
    <property type="protein sequence ID" value="KAA0157223.1"/>
    <property type="molecule type" value="Genomic_DNA"/>
</dbReference>
<comment type="caution">
    <text evidence="2">The sequence shown here is derived from an EMBL/GenBank/DDBJ whole genome shotgun (WGS) entry which is preliminary data.</text>
</comment>
<reference evidence="2 3" key="1">
    <citation type="submission" date="2019-07" db="EMBL/GenBank/DDBJ databases">
        <title>Genomes of Cafeteria roenbergensis.</title>
        <authorList>
            <person name="Fischer M.G."/>
            <person name="Hackl T."/>
            <person name="Roman M."/>
        </authorList>
    </citation>
    <scope>NUCLEOTIDE SEQUENCE [LARGE SCALE GENOMIC DNA]</scope>
    <source>
        <strain evidence="2 3">BVI</strain>
    </source>
</reference>
<sequence>MAASASAASTPTHVTAVVTASSNSGGACVAALLNELKSKTKVRAVFRSEAKAADIKAEAAGRGDVEVITGVDAADKASLAPAFAGANCAVIVTPHDAAAGMGRDADLTANMINAAVEAGVKHIVYVGSWTVIAPEAVSVIASRFVPSEALLESLAASHDVTWTVLRSGYFFNNFAGMLASVRKGDSMVFPDLKIPAMDPRDIGRVAAHVCAAHGKGHEGKTYDISGSEMLSGASLASALSEALGRTIRHVSVPAEEYSKPLPPAFKELISYLSEKQEAAIPISSDVEEVTGRAPVKFVDWAREHARLFALDA</sequence>
<organism evidence="2 3">
    <name type="scientific">Cafeteria roenbergensis</name>
    <name type="common">Marine flagellate</name>
    <dbReference type="NCBI Taxonomy" id="33653"/>
    <lineage>
        <taxon>Eukaryota</taxon>
        <taxon>Sar</taxon>
        <taxon>Stramenopiles</taxon>
        <taxon>Bigyra</taxon>
        <taxon>Opalozoa</taxon>
        <taxon>Bicosoecida</taxon>
        <taxon>Cafeteriaceae</taxon>
        <taxon>Cafeteria</taxon>
    </lineage>
</organism>
<evidence type="ECO:0000313" key="3">
    <source>
        <dbReference type="Proteomes" id="UP000323011"/>
    </source>
</evidence>
<dbReference type="AlphaFoldDB" id="A0A5A8CVN1"/>
<feature type="domain" description="NmrA-like" evidence="1">
    <location>
        <begin position="15"/>
        <end position="275"/>
    </location>
</feature>
<name>A0A5A8CVN1_CAFRO</name>
<dbReference type="PANTHER" id="PTHR43162">
    <property type="match status" value="1"/>
</dbReference>
<dbReference type="Proteomes" id="UP000323011">
    <property type="component" value="Unassembled WGS sequence"/>
</dbReference>
<dbReference type="PANTHER" id="PTHR43162:SF1">
    <property type="entry name" value="PRESTALK A DIFFERENTIATION PROTEIN A"/>
    <property type="match status" value="1"/>
</dbReference>
<dbReference type="InterPro" id="IPR008030">
    <property type="entry name" value="NmrA-like"/>
</dbReference>
<dbReference type="SUPFAM" id="SSF51735">
    <property type="entry name" value="NAD(P)-binding Rossmann-fold domains"/>
    <property type="match status" value="1"/>
</dbReference>
<evidence type="ECO:0000259" key="1">
    <source>
        <dbReference type="Pfam" id="PF05368"/>
    </source>
</evidence>
<dbReference type="OMA" id="QWASENA"/>
<dbReference type="InterPro" id="IPR051604">
    <property type="entry name" value="Ergot_Alk_Oxidoreductase"/>
</dbReference>
<dbReference type="Gene3D" id="3.40.50.720">
    <property type="entry name" value="NAD(P)-binding Rossmann-like Domain"/>
    <property type="match status" value="1"/>
</dbReference>
<dbReference type="InterPro" id="IPR036291">
    <property type="entry name" value="NAD(P)-bd_dom_sf"/>
</dbReference>
<proteinExistence type="predicted"/>
<gene>
    <name evidence="2" type="ORF">FNF29_00575</name>
</gene>
<evidence type="ECO:0000313" key="2">
    <source>
        <dbReference type="EMBL" id="KAA0157223.1"/>
    </source>
</evidence>
<protein>
    <recommendedName>
        <fullName evidence="1">NmrA-like domain-containing protein</fullName>
    </recommendedName>
</protein>